<feature type="compositionally biased region" description="Basic and acidic residues" evidence="5">
    <location>
        <begin position="67"/>
        <end position="78"/>
    </location>
</feature>
<dbReference type="Gene3D" id="1.20.120.810">
    <property type="entry name" value="Vinculin, Vh2 four-helix bundle"/>
    <property type="match status" value="1"/>
</dbReference>
<comment type="caution">
    <text evidence="6">The sequence shown here is derived from an EMBL/GenBank/DDBJ whole genome shotgun (WGS) entry which is preliminary data.</text>
</comment>
<dbReference type="InterPro" id="IPR036723">
    <property type="entry name" value="Alpha-catenin/vinculin-like_sf"/>
</dbReference>
<evidence type="ECO:0000256" key="5">
    <source>
        <dbReference type="SAM" id="MobiDB-lite"/>
    </source>
</evidence>
<evidence type="ECO:0000256" key="4">
    <source>
        <dbReference type="ARBA" id="ARBA00029433"/>
    </source>
</evidence>
<comment type="subcellular location">
    <subcellularLocation>
        <location evidence="1">Cytoplasm</location>
    </subcellularLocation>
    <subcellularLocation>
        <location evidence="4">Endomembrane system</location>
        <topology evidence="4">Peripheral membrane protein</topology>
        <orientation evidence="4">Cytoplasmic side</orientation>
    </subcellularLocation>
</comment>
<dbReference type="GO" id="GO:0007155">
    <property type="term" value="P:cell adhesion"/>
    <property type="evidence" value="ECO:0007669"/>
    <property type="project" value="InterPro"/>
</dbReference>
<dbReference type="GO" id="GO:0012505">
    <property type="term" value="C:endomembrane system"/>
    <property type="evidence" value="ECO:0007669"/>
    <property type="project" value="UniProtKB-SubCell"/>
</dbReference>
<organism evidence="6 7">
    <name type="scientific">Fasciola gigantica</name>
    <name type="common">Giant liver fluke</name>
    <dbReference type="NCBI Taxonomy" id="46835"/>
    <lineage>
        <taxon>Eukaryota</taxon>
        <taxon>Metazoa</taxon>
        <taxon>Spiralia</taxon>
        <taxon>Lophotrochozoa</taxon>
        <taxon>Platyhelminthes</taxon>
        <taxon>Trematoda</taxon>
        <taxon>Digenea</taxon>
        <taxon>Plagiorchiida</taxon>
        <taxon>Echinostomata</taxon>
        <taxon>Echinostomatoidea</taxon>
        <taxon>Fasciolidae</taxon>
        <taxon>Fasciola</taxon>
    </lineage>
</organism>
<gene>
    <name evidence="6" type="ORF">FGIG_12662</name>
</gene>
<dbReference type="STRING" id="46835.A0A504YLI9"/>
<dbReference type="Proteomes" id="UP000316759">
    <property type="component" value="Unassembled WGS sequence"/>
</dbReference>
<dbReference type="PROSITE" id="PS00664">
    <property type="entry name" value="VINCULIN_2"/>
    <property type="match status" value="1"/>
</dbReference>
<dbReference type="AlphaFoldDB" id="A0A504YLI9"/>
<reference evidence="6 7" key="1">
    <citation type="submission" date="2019-04" db="EMBL/GenBank/DDBJ databases">
        <title>Annotation for the trematode Fasciola gigantica.</title>
        <authorList>
            <person name="Choi Y.-J."/>
        </authorList>
    </citation>
    <scope>NUCLEOTIDE SEQUENCE [LARGE SCALE GENOMIC DNA]</scope>
    <source>
        <strain evidence="6">Uganda_cow_1</strain>
    </source>
</reference>
<sequence length="145" mass="16094">MQLAKLCNDLTSRGDRHNPVFRLARTLEGKLIQAQRWLADPRGPQRQVGLEACRSLAQGARNLLDLDSVRSPKGRESSDLGTVNGSDVEKVSKDSCVEACEHVERAAERLFTISAQPDSKCFSSNFVGSLQNRYQRIAYCHSCLS</sequence>
<dbReference type="GO" id="GO:0005737">
    <property type="term" value="C:cytoplasm"/>
    <property type="evidence" value="ECO:0007669"/>
    <property type="project" value="UniProtKB-SubCell"/>
</dbReference>
<name>A0A504YLI9_FASGI</name>
<dbReference type="GO" id="GO:0051015">
    <property type="term" value="F:actin filament binding"/>
    <property type="evidence" value="ECO:0007669"/>
    <property type="project" value="InterPro"/>
</dbReference>
<protein>
    <submittedName>
        <fullName evidence="6">Vinculin</fullName>
    </submittedName>
</protein>
<evidence type="ECO:0000256" key="2">
    <source>
        <dbReference type="ARBA" id="ARBA00022490"/>
    </source>
</evidence>
<dbReference type="EMBL" id="SUNJ01011478">
    <property type="protein sequence ID" value="TPP58847.1"/>
    <property type="molecule type" value="Genomic_DNA"/>
</dbReference>
<dbReference type="OrthoDB" id="29742at2759"/>
<evidence type="ECO:0000313" key="7">
    <source>
        <dbReference type="Proteomes" id="UP000316759"/>
    </source>
</evidence>
<proteinExistence type="predicted"/>
<dbReference type="SUPFAM" id="SSF47220">
    <property type="entry name" value="alpha-catenin/vinculin-like"/>
    <property type="match status" value="1"/>
</dbReference>
<evidence type="ECO:0000313" key="6">
    <source>
        <dbReference type="EMBL" id="TPP58847.1"/>
    </source>
</evidence>
<evidence type="ECO:0000256" key="1">
    <source>
        <dbReference type="ARBA" id="ARBA00004496"/>
    </source>
</evidence>
<keyword evidence="2" id="KW-0963">Cytoplasm</keyword>
<dbReference type="GO" id="GO:0015629">
    <property type="term" value="C:actin cytoskeleton"/>
    <property type="evidence" value="ECO:0007669"/>
    <property type="project" value="InterPro"/>
</dbReference>
<dbReference type="GO" id="GO:0005198">
    <property type="term" value="F:structural molecule activity"/>
    <property type="evidence" value="ECO:0007669"/>
    <property type="project" value="InterPro"/>
</dbReference>
<dbReference type="InterPro" id="IPR000633">
    <property type="entry name" value="Vinculin_CS"/>
</dbReference>
<feature type="region of interest" description="Disordered" evidence="5">
    <location>
        <begin position="67"/>
        <end position="86"/>
    </location>
</feature>
<keyword evidence="3" id="KW-0472">Membrane</keyword>
<accession>A0A504YLI9</accession>
<evidence type="ECO:0000256" key="3">
    <source>
        <dbReference type="ARBA" id="ARBA00023136"/>
    </source>
</evidence>
<keyword evidence="7" id="KW-1185">Reference proteome</keyword>